<reference evidence="6 7" key="1">
    <citation type="submission" date="2020-08" db="EMBL/GenBank/DDBJ databases">
        <title>Streptomyces sp. PSKA01 genome sequencing and assembly.</title>
        <authorList>
            <person name="Mandal S."/>
            <person name="Maiti P.K."/>
            <person name="Das P."/>
        </authorList>
    </citation>
    <scope>NUCLEOTIDE SEQUENCE [LARGE SCALE GENOMIC DNA]</scope>
    <source>
        <strain evidence="6 7">PSKA01</strain>
    </source>
</reference>
<dbReference type="Proteomes" id="UP000584670">
    <property type="component" value="Unassembled WGS sequence"/>
</dbReference>
<comment type="caution">
    <text evidence="6">The sequence shown here is derived from an EMBL/GenBank/DDBJ whole genome shotgun (WGS) entry which is preliminary data.</text>
</comment>
<dbReference type="Gene3D" id="3.40.50.300">
    <property type="entry name" value="P-loop containing nucleotide triphosphate hydrolases"/>
    <property type="match status" value="1"/>
</dbReference>
<evidence type="ECO:0000313" key="7">
    <source>
        <dbReference type="Proteomes" id="UP000584670"/>
    </source>
</evidence>
<dbReference type="GO" id="GO:0005524">
    <property type="term" value="F:ATP binding"/>
    <property type="evidence" value="ECO:0007669"/>
    <property type="project" value="UniProtKB-KW"/>
</dbReference>
<feature type="domain" description="AAA+ ATPase" evidence="5">
    <location>
        <begin position="53"/>
        <end position="209"/>
    </location>
</feature>
<name>A0A7X1IYY0_9ACTN</name>
<dbReference type="InterPro" id="IPR003593">
    <property type="entry name" value="AAA+_ATPase"/>
</dbReference>
<evidence type="ECO:0000313" key="6">
    <source>
        <dbReference type="EMBL" id="MBC2900514.1"/>
    </source>
</evidence>
<protein>
    <recommendedName>
        <fullName evidence="5">AAA+ ATPase domain-containing protein</fullName>
    </recommendedName>
</protein>
<keyword evidence="2" id="KW-0378">Hydrolase</keyword>
<keyword evidence="1" id="KW-0547">Nucleotide-binding</keyword>
<dbReference type="AlphaFoldDB" id="A0A7X1IYY0"/>
<accession>A0A7X1IYY0</accession>
<dbReference type="PANTHER" id="PTHR43146:SF1">
    <property type="entry name" value="CANCER-RELATED NUCLEOSIDE-TRIPHOSPHATASE"/>
    <property type="match status" value="1"/>
</dbReference>
<dbReference type="HAMAP" id="MF_00796">
    <property type="entry name" value="NTPase_1"/>
    <property type="match status" value="1"/>
</dbReference>
<evidence type="ECO:0000259" key="5">
    <source>
        <dbReference type="SMART" id="SM00382"/>
    </source>
</evidence>
<dbReference type="SMART" id="SM00382">
    <property type="entry name" value="AAA"/>
    <property type="match status" value="1"/>
</dbReference>
<evidence type="ECO:0000256" key="1">
    <source>
        <dbReference type="ARBA" id="ARBA00022741"/>
    </source>
</evidence>
<gene>
    <name evidence="6" type="ORF">H4N64_02640</name>
</gene>
<proteinExistence type="inferred from homology"/>
<dbReference type="PANTHER" id="PTHR43146">
    <property type="entry name" value="CANCER-RELATED NUCLEOSIDE-TRIPHOSPHATASE"/>
    <property type="match status" value="1"/>
</dbReference>
<dbReference type="EMBL" id="JACMSF010000002">
    <property type="protein sequence ID" value="MBC2900514.1"/>
    <property type="molecule type" value="Genomic_DNA"/>
</dbReference>
<keyword evidence="3" id="KW-0067">ATP-binding</keyword>
<evidence type="ECO:0000256" key="3">
    <source>
        <dbReference type="ARBA" id="ARBA00022840"/>
    </source>
</evidence>
<keyword evidence="7" id="KW-1185">Reference proteome</keyword>
<feature type="region of interest" description="Disordered" evidence="4">
    <location>
        <begin position="1"/>
        <end position="53"/>
    </location>
</feature>
<dbReference type="SUPFAM" id="SSF52540">
    <property type="entry name" value="P-loop containing nucleoside triphosphate hydrolases"/>
    <property type="match status" value="1"/>
</dbReference>
<evidence type="ECO:0000256" key="4">
    <source>
        <dbReference type="SAM" id="MobiDB-lite"/>
    </source>
</evidence>
<dbReference type="InterPro" id="IPR027417">
    <property type="entry name" value="P-loop_NTPase"/>
</dbReference>
<dbReference type="InterPro" id="IPR004948">
    <property type="entry name" value="Nuc-triphosphatase_THEP1"/>
</dbReference>
<dbReference type="GO" id="GO:0017111">
    <property type="term" value="F:ribonucleoside triphosphate phosphatase activity"/>
    <property type="evidence" value="ECO:0007669"/>
    <property type="project" value="InterPro"/>
</dbReference>
<evidence type="ECO:0000256" key="2">
    <source>
        <dbReference type="ARBA" id="ARBA00022801"/>
    </source>
</evidence>
<sequence>MATISTISADTCRPGRRRPASCPRPHQPARTPEPRRPHAERARRRQCVQDGSVPTRILLEGRPGMGKTTAMRRLAALLRTREAVGFTTEEIREAGTRVGFALETLTGRRAVLAHTGFPGPTRVGRYGVDLSVMERLAAPSIQPTAAPGRLVLIDELGRMELACTPFRDAVQALFDSDADIVATVHAGRDPFTDALGQRPDVEVVHLTPANRDNLPEALAARLEHRGPDEPSSA</sequence>
<organism evidence="6 7">
    <name type="scientific">Streptomyces cupreus</name>
    <dbReference type="NCBI Taxonomy" id="2759956"/>
    <lineage>
        <taxon>Bacteria</taxon>
        <taxon>Bacillati</taxon>
        <taxon>Actinomycetota</taxon>
        <taxon>Actinomycetes</taxon>
        <taxon>Kitasatosporales</taxon>
        <taxon>Streptomycetaceae</taxon>
        <taxon>Streptomyces</taxon>
    </lineage>
</organism>
<dbReference type="Pfam" id="PF03266">
    <property type="entry name" value="NTPase_1"/>
    <property type="match status" value="1"/>
</dbReference>